<sequence length="720" mass="83154">MSKTKKVKFIFGIHCHQPVGNFEHVFHEAYERSYLPFIQAMDAHPRIKFAIHYSGILYDWFMDKHPEFIDYLKKLVKRGQAEVITAGYYEPIIPIIPEADKINQINLSNDFIKEKFGVAPHGLWLTERIWEPHLPKALAQAGIDYVMVDDSHFLSAGIPKDKMNGYYVTEEEGYTVKIFPINKNLRYLIPFKLPEETIKYLHTLADESGSSAAILADDGEKFGVWPGTYKWVFEEGYLEKLLTLLEENASWIEFMTPSQYLEEAQPIGQVYLPTASYHEMMQWSLPTESGKKLARIMEDIRHQGKEEEYSQFFKGGFFRNFFVKYPESNNMHKKMLQISHRLETLKKGKSLIGEREREGRLKEAQLSLFKGQCNCAYWHGVFGGLYLNYLRQAIYENLIKAEVQMDKYARGKDDYAEITITDFDKDGNDEVILSNSLLNLYFSPACGGALFELDYKPKYFNLLNTLARREEVYHDKIRQAVGQSSGGEHAGATSIHDIVKVKEAGLEKALVYDWYRRISLLDHFLAPETTLESFSRSSYHEVGDFTVEPYEFMPQRRGNEVMLLQRRVGRVNGQSVRLEKNVSLFAKQSIIAITYEITNLSQAPLNAWFGSEYNFAMLAGDAPDRYIEIDDHQLENKTMSGRGEINEVKSVKIVDEWKGFSVSLEPNLAATLWRFPIETVSQSESGFEKTYQSTVIMPNWKFTLPPGEKWRVKLTLIIED</sequence>
<accession>A0A1F4TVS1</accession>
<dbReference type="InterPro" id="IPR011330">
    <property type="entry name" value="Glyco_hydro/deAcase_b/a-brl"/>
</dbReference>
<dbReference type="PANTHER" id="PTHR36306:SF1">
    <property type="entry name" value="ALPHA-AMYLASE-RELATED"/>
    <property type="match status" value="1"/>
</dbReference>
<reference evidence="6 7" key="1">
    <citation type="journal article" date="2016" name="Nat. Commun.">
        <title>Thousands of microbial genomes shed light on interconnected biogeochemical processes in an aquifer system.</title>
        <authorList>
            <person name="Anantharaman K."/>
            <person name="Brown C.T."/>
            <person name="Hug L.A."/>
            <person name="Sharon I."/>
            <person name="Castelle C.J."/>
            <person name="Probst A.J."/>
            <person name="Thomas B.C."/>
            <person name="Singh A."/>
            <person name="Wilkins M.J."/>
            <person name="Karaoz U."/>
            <person name="Brodie E.L."/>
            <person name="Williams K.H."/>
            <person name="Hubbard S.S."/>
            <person name="Banfield J.F."/>
        </authorList>
    </citation>
    <scope>NUCLEOTIDE SEQUENCE [LARGE SCALE GENOMIC DNA]</scope>
</reference>
<evidence type="ECO:0000259" key="5">
    <source>
        <dbReference type="Pfam" id="PF09095"/>
    </source>
</evidence>
<dbReference type="InterPro" id="IPR011013">
    <property type="entry name" value="Gal_mutarotase_sf_dom"/>
</dbReference>
<dbReference type="Gene3D" id="2.70.98.10">
    <property type="match status" value="1"/>
</dbReference>
<feature type="domain" description="Glycoside hydrolase family 57 N-terminal" evidence="3">
    <location>
        <begin position="11"/>
        <end position="273"/>
    </location>
</feature>
<evidence type="ECO:0000313" key="6">
    <source>
        <dbReference type="EMBL" id="OGC36751.1"/>
    </source>
</evidence>
<dbReference type="InterPro" id="IPR015179">
    <property type="entry name" value="A-amylase/a-glucTrfase_C"/>
</dbReference>
<dbReference type="InterPro" id="IPR004300">
    <property type="entry name" value="Glyco_hydro_57_N"/>
</dbReference>
<evidence type="ECO:0000313" key="7">
    <source>
        <dbReference type="Proteomes" id="UP000178951"/>
    </source>
</evidence>
<dbReference type="CDD" id="cd10793">
    <property type="entry name" value="GH57N_TLGT_like"/>
    <property type="match status" value="1"/>
</dbReference>
<dbReference type="Proteomes" id="UP000178951">
    <property type="component" value="Unassembled WGS sequence"/>
</dbReference>
<dbReference type="Pfam" id="PF09095">
    <property type="entry name" value="AmyA-gluTrfs_C"/>
    <property type="match status" value="1"/>
</dbReference>
<organism evidence="6 7">
    <name type="scientific">candidate division WOR-1 bacterium RIFOXYB2_FULL_48_7</name>
    <dbReference type="NCBI Taxonomy" id="1802583"/>
    <lineage>
        <taxon>Bacteria</taxon>
        <taxon>Bacillati</taxon>
        <taxon>Saganbacteria</taxon>
    </lineage>
</organism>
<dbReference type="EMBL" id="MEUF01000007">
    <property type="protein sequence ID" value="OGC36751.1"/>
    <property type="molecule type" value="Genomic_DNA"/>
</dbReference>
<keyword evidence="2" id="KW-0119">Carbohydrate metabolism</keyword>
<dbReference type="AlphaFoldDB" id="A0A1F4TVS1"/>
<evidence type="ECO:0000256" key="1">
    <source>
        <dbReference type="ARBA" id="ARBA00006821"/>
    </source>
</evidence>
<dbReference type="InterPro" id="IPR028995">
    <property type="entry name" value="Glyco_hydro_57/38_cen_sf"/>
</dbReference>
<dbReference type="GO" id="GO:0005975">
    <property type="term" value="P:carbohydrate metabolic process"/>
    <property type="evidence" value="ECO:0007669"/>
    <property type="project" value="InterPro"/>
</dbReference>
<protein>
    <recommendedName>
        <fullName evidence="8">4-alpha-glucanotransferase</fullName>
    </recommendedName>
</protein>
<dbReference type="Pfam" id="PF09094">
    <property type="entry name" value="AmyA-A_glucT_m"/>
    <property type="match status" value="1"/>
</dbReference>
<dbReference type="STRING" id="1802583.A2311_06340"/>
<dbReference type="SUPFAM" id="SSF88713">
    <property type="entry name" value="Glycoside hydrolase/deacetylase"/>
    <property type="match status" value="1"/>
</dbReference>
<dbReference type="SUPFAM" id="SSF74650">
    <property type="entry name" value="Galactose mutarotase-like"/>
    <property type="match status" value="1"/>
</dbReference>
<name>A0A1F4TVS1_UNCSA</name>
<dbReference type="SUPFAM" id="SSF88688">
    <property type="entry name" value="Families 57/38 glycoside transferase middle domain"/>
    <property type="match status" value="1"/>
</dbReference>
<evidence type="ECO:0000256" key="2">
    <source>
        <dbReference type="ARBA" id="ARBA00023277"/>
    </source>
</evidence>
<evidence type="ECO:0000259" key="3">
    <source>
        <dbReference type="Pfam" id="PF03065"/>
    </source>
</evidence>
<feature type="domain" description="Alpha-amylase/4-alpha-glucanotransferase C-terminal" evidence="5">
    <location>
        <begin position="422"/>
        <end position="714"/>
    </location>
</feature>
<feature type="domain" description="Alpha-amylase/4-alpha-glucanotransferase central" evidence="4">
    <location>
        <begin position="316"/>
        <end position="403"/>
    </location>
</feature>
<dbReference type="InterPro" id="IPR014718">
    <property type="entry name" value="GH-type_carb-bd"/>
</dbReference>
<dbReference type="InterPro" id="IPR015178">
    <property type="entry name" value="A-amylase/a-glucTrfase_central"/>
</dbReference>
<dbReference type="PANTHER" id="PTHR36306">
    <property type="entry name" value="ALPHA-AMYLASE-RELATED-RELATED"/>
    <property type="match status" value="1"/>
</dbReference>
<dbReference type="GO" id="GO:0003824">
    <property type="term" value="F:catalytic activity"/>
    <property type="evidence" value="ECO:0007669"/>
    <property type="project" value="InterPro"/>
</dbReference>
<comment type="similarity">
    <text evidence="1">Belongs to the glycosyl hydrolase 57 family.</text>
</comment>
<evidence type="ECO:0008006" key="8">
    <source>
        <dbReference type="Google" id="ProtNLM"/>
    </source>
</evidence>
<comment type="caution">
    <text evidence="6">The sequence shown here is derived from an EMBL/GenBank/DDBJ whole genome shotgun (WGS) entry which is preliminary data.</text>
</comment>
<dbReference type="Pfam" id="PF03065">
    <property type="entry name" value="Glyco_hydro_57"/>
    <property type="match status" value="1"/>
</dbReference>
<dbReference type="Gene3D" id="3.20.110.20">
    <property type="match status" value="1"/>
</dbReference>
<dbReference type="InterPro" id="IPR052046">
    <property type="entry name" value="GH57_Enzymes"/>
</dbReference>
<evidence type="ECO:0000259" key="4">
    <source>
        <dbReference type="Pfam" id="PF09094"/>
    </source>
</evidence>
<gene>
    <name evidence="6" type="ORF">A2311_06340</name>
</gene>
<dbReference type="GO" id="GO:0030246">
    <property type="term" value="F:carbohydrate binding"/>
    <property type="evidence" value="ECO:0007669"/>
    <property type="project" value="InterPro"/>
</dbReference>
<proteinExistence type="inferred from homology"/>